<name>A0A645BYC7_9ZZZZ</name>
<dbReference type="SUPFAM" id="SSF69593">
    <property type="entry name" value="Glycerol-3-phosphate (1)-acyltransferase"/>
    <property type="match status" value="1"/>
</dbReference>
<dbReference type="Pfam" id="PF01553">
    <property type="entry name" value="Acyltransferase"/>
    <property type="match status" value="1"/>
</dbReference>
<reference evidence="2" key="1">
    <citation type="submission" date="2019-08" db="EMBL/GenBank/DDBJ databases">
        <authorList>
            <person name="Kucharzyk K."/>
            <person name="Murdoch R.W."/>
            <person name="Higgins S."/>
            <person name="Loffler F."/>
        </authorList>
    </citation>
    <scope>NUCLEOTIDE SEQUENCE</scope>
</reference>
<accession>A0A645BYC7</accession>
<evidence type="ECO:0000313" key="2">
    <source>
        <dbReference type="EMBL" id="MPM70369.1"/>
    </source>
</evidence>
<dbReference type="GO" id="GO:0016746">
    <property type="term" value="F:acyltransferase activity"/>
    <property type="evidence" value="ECO:0007669"/>
    <property type="project" value="InterPro"/>
</dbReference>
<sequence>MAYKIRYPRRRVIRFFLKNSIAMLFNLTSTFEEEGRENIPTSGPLLVVANHFNFLDPLAVIHSAPWPIEFVGGAQTPNAPKTVGWISKLFEVIPTYRGTGSR</sequence>
<organism evidence="2">
    <name type="scientific">bioreactor metagenome</name>
    <dbReference type="NCBI Taxonomy" id="1076179"/>
    <lineage>
        <taxon>unclassified sequences</taxon>
        <taxon>metagenomes</taxon>
        <taxon>ecological metagenomes</taxon>
    </lineage>
</organism>
<proteinExistence type="predicted"/>
<dbReference type="InterPro" id="IPR002123">
    <property type="entry name" value="Plipid/glycerol_acylTrfase"/>
</dbReference>
<dbReference type="AlphaFoldDB" id="A0A645BYC7"/>
<gene>
    <name evidence="2" type="ORF">SDC9_117324</name>
</gene>
<protein>
    <recommendedName>
        <fullName evidence="1">Phospholipid/glycerol acyltransferase domain-containing protein</fullName>
    </recommendedName>
</protein>
<dbReference type="EMBL" id="VSSQ01023436">
    <property type="protein sequence ID" value="MPM70369.1"/>
    <property type="molecule type" value="Genomic_DNA"/>
</dbReference>
<comment type="caution">
    <text evidence="2">The sequence shown here is derived from an EMBL/GenBank/DDBJ whole genome shotgun (WGS) entry which is preliminary data.</text>
</comment>
<evidence type="ECO:0000259" key="1">
    <source>
        <dbReference type="Pfam" id="PF01553"/>
    </source>
</evidence>
<feature type="domain" description="Phospholipid/glycerol acyltransferase" evidence="1">
    <location>
        <begin position="32"/>
        <end position="97"/>
    </location>
</feature>